<evidence type="ECO:0000313" key="1">
    <source>
        <dbReference type="EMBL" id="GIG41152.1"/>
    </source>
</evidence>
<proteinExistence type="predicted"/>
<sequence>MKRTDGDPVSTMHFDVTIDGVDVGAFTALDGLSAQYEVRTYAEGGENGFVHKLPGRLTYGTVKLTRPVGWRTSALVQWFDDVAQGKSPADATASVVGMDQKRNRVVTWEFRNVWPVSYKGPSFASEGGKVALEVFEFAHEGWTETFAEPVAS</sequence>
<dbReference type="Pfam" id="PF06841">
    <property type="entry name" value="Phage_T4_gp19"/>
    <property type="match status" value="1"/>
</dbReference>
<protein>
    <recommendedName>
        <fullName evidence="3">Phage tail protein</fullName>
    </recommendedName>
</protein>
<dbReference type="NCBIfam" id="TIGR02241">
    <property type="entry name" value="conserved hypothetical phage tail region protein"/>
    <property type="match status" value="1"/>
</dbReference>
<dbReference type="RefSeq" id="WP_203675443.1">
    <property type="nucleotide sequence ID" value="NZ_BONP01000020.1"/>
</dbReference>
<reference evidence="1 2" key="1">
    <citation type="submission" date="2021-01" db="EMBL/GenBank/DDBJ databases">
        <title>Whole genome shotgun sequence of Cellulomonas phragmiteti NBRC 110785.</title>
        <authorList>
            <person name="Komaki H."/>
            <person name="Tamura T."/>
        </authorList>
    </citation>
    <scope>NUCLEOTIDE SEQUENCE [LARGE SCALE GENOMIC DNA]</scope>
    <source>
        <strain evidence="1 2">NBRC 110785</strain>
    </source>
</reference>
<dbReference type="InterPro" id="IPR011747">
    <property type="entry name" value="CHP02241"/>
</dbReference>
<dbReference type="EMBL" id="BONP01000020">
    <property type="protein sequence ID" value="GIG41152.1"/>
    <property type="molecule type" value="Genomic_DNA"/>
</dbReference>
<organism evidence="1 2">
    <name type="scientific">Cellulomonas phragmiteti</name>
    <dbReference type="NCBI Taxonomy" id="478780"/>
    <lineage>
        <taxon>Bacteria</taxon>
        <taxon>Bacillati</taxon>
        <taxon>Actinomycetota</taxon>
        <taxon>Actinomycetes</taxon>
        <taxon>Micrococcales</taxon>
        <taxon>Cellulomonadaceae</taxon>
        <taxon>Cellulomonas</taxon>
    </lineage>
</organism>
<name>A0ABQ4DQ92_9CELL</name>
<dbReference type="PANTHER" id="PTHR38009">
    <property type="entry name" value="CONSERVED HYPOTHETICAL PHAGE TAIL PROTEIN"/>
    <property type="match status" value="1"/>
</dbReference>
<dbReference type="PANTHER" id="PTHR38009:SF1">
    <property type="entry name" value="CONSERVED HYPOTHETICAL PHAGE TAIL PROTEIN"/>
    <property type="match status" value="1"/>
</dbReference>
<keyword evidence="2" id="KW-1185">Reference proteome</keyword>
<accession>A0ABQ4DQ92</accession>
<dbReference type="InterPro" id="IPR010667">
    <property type="entry name" value="Phage_T4_Gp19"/>
</dbReference>
<comment type="caution">
    <text evidence="1">The sequence shown here is derived from an EMBL/GenBank/DDBJ whole genome shotgun (WGS) entry which is preliminary data.</text>
</comment>
<evidence type="ECO:0000313" key="2">
    <source>
        <dbReference type="Proteomes" id="UP000614741"/>
    </source>
</evidence>
<gene>
    <name evidence="1" type="ORF">Cph01nite_29140</name>
</gene>
<evidence type="ECO:0008006" key="3">
    <source>
        <dbReference type="Google" id="ProtNLM"/>
    </source>
</evidence>
<dbReference type="Proteomes" id="UP000614741">
    <property type="component" value="Unassembled WGS sequence"/>
</dbReference>